<dbReference type="SUPFAM" id="SSF144083">
    <property type="entry name" value="Magnesium transport protein CorA, transmembrane region"/>
    <property type="match status" value="1"/>
</dbReference>
<evidence type="ECO:0000256" key="1">
    <source>
        <dbReference type="ARBA" id="ARBA00004141"/>
    </source>
</evidence>
<keyword evidence="2 5" id="KW-0812">Transmembrane</keyword>
<dbReference type="GO" id="GO:0046873">
    <property type="term" value="F:metal ion transmembrane transporter activity"/>
    <property type="evidence" value="ECO:0007669"/>
    <property type="project" value="InterPro"/>
</dbReference>
<dbReference type="Pfam" id="PF01544">
    <property type="entry name" value="CorA"/>
    <property type="match status" value="1"/>
</dbReference>
<dbReference type="AlphaFoldDB" id="A0A9P8I6M6"/>
<evidence type="ECO:0000256" key="4">
    <source>
        <dbReference type="ARBA" id="ARBA00023136"/>
    </source>
</evidence>
<gene>
    <name evidence="6" type="ORF">FGG08_006783</name>
</gene>
<reference evidence="6" key="1">
    <citation type="submission" date="2021-03" db="EMBL/GenBank/DDBJ databases">
        <title>Comparative genomics and phylogenomic investigation of the class Geoglossomycetes provide insights into ecological specialization and systematics.</title>
        <authorList>
            <person name="Melie T."/>
            <person name="Pirro S."/>
            <person name="Miller A.N."/>
            <person name="Quandt A."/>
        </authorList>
    </citation>
    <scope>NUCLEOTIDE SEQUENCE</scope>
    <source>
        <strain evidence="6">GBOQ0MN5Z8</strain>
    </source>
</reference>
<dbReference type="InterPro" id="IPR045863">
    <property type="entry name" value="CorA_TM1_TM2"/>
</dbReference>
<dbReference type="InterPro" id="IPR002523">
    <property type="entry name" value="MgTranspt_CorA/ZnTranspt_ZntB"/>
</dbReference>
<sequence length="239" mass="27818">MHVPLIDEIVRLYDDSAWRVRDPIRNIEKVFTNRFLSSEPNFEEMYEISRHTIHVSEVLSATIEAMEGIQRQQKAIYRSLPELVKTYQEQAQEYMSFQLLLLKNLKLRCSSNRERLKDEIALVIKSLMFSLPTHGSLQVQINAVTVRHDNAVMKSIALLTMIFLPATFVSAFFSTTFFTFGDNSPKASKQLWVYWAITIPSTLLVIVIWRLWLRGSLNLAWKMFFVRRRLAKLTTGVTV</sequence>
<proteinExistence type="predicted"/>
<dbReference type="EMBL" id="JAGHQL010000213">
    <property type="protein sequence ID" value="KAH0536329.1"/>
    <property type="molecule type" value="Genomic_DNA"/>
</dbReference>
<dbReference type="GO" id="GO:0016020">
    <property type="term" value="C:membrane"/>
    <property type="evidence" value="ECO:0007669"/>
    <property type="project" value="UniProtKB-SubCell"/>
</dbReference>
<evidence type="ECO:0000256" key="5">
    <source>
        <dbReference type="SAM" id="Phobius"/>
    </source>
</evidence>
<organism evidence="6 7">
    <name type="scientific">Glutinoglossum americanum</name>
    <dbReference type="NCBI Taxonomy" id="1670608"/>
    <lineage>
        <taxon>Eukaryota</taxon>
        <taxon>Fungi</taxon>
        <taxon>Dikarya</taxon>
        <taxon>Ascomycota</taxon>
        <taxon>Pezizomycotina</taxon>
        <taxon>Geoglossomycetes</taxon>
        <taxon>Geoglossales</taxon>
        <taxon>Geoglossaceae</taxon>
        <taxon>Glutinoglossum</taxon>
    </lineage>
</organism>
<comment type="caution">
    <text evidence="6">The sequence shown here is derived from an EMBL/GenBank/DDBJ whole genome shotgun (WGS) entry which is preliminary data.</text>
</comment>
<keyword evidence="7" id="KW-1185">Reference proteome</keyword>
<evidence type="ECO:0000256" key="3">
    <source>
        <dbReference type="ARBA" id="ARBA00022989"/>
    </source>
</evidence>
<dbReference type="Proteomes" id="UP000698800">
    <property type="component" value="Unassembled WGS sequence"/>
</dbReference>
<feature type="transmembrane region" description="Helical" evidence="5">
    <location>
        <begin position="156"/>
        <end position="180"/>
    </location>
</feature>
<keyword evidence="3 5" id="KW-1133">Transmembrane helix</keyword>
<evidence type="ECO:0000313" key="7">
    <source>
        <dbReference type="Proteomes" id="UP000698800"/>
    </source>
</evidence>
<evidence type="ECO:0000256" key="2">
    <source>
        <dbReference type="ARBA" id="ARBA00022692"/>
    </source>
</evidence>
<protein>
    <submittedName>
        <fullName evidence="6">Uncharacterized protein</fullName>
    </submittedName>
</protein>
<evidence type="ECO:0000313" key="6">
    <source>
        <dbReference type="EMBL" id="KAH0536329.1"/>
    </source>
</evidence>
<feature type="transmembrane region" description="Helical" evidence="5">
    <location>
        <begin position="192"/>
        <end position="213"/>
    </location>
</feature>
<dbReference type="OrthoDB" id="4495831at2759"/>
<accession>A0A9P8I6M6</accession>
<name>A0A9P8I6M6_9PEZI</name>
<dbReference type="Gene3D" id="1.20.58.340">
    <property type="entry name" value="Magnesium transport protein CorA, transmembrane region"/>
    <property type="match status" value="1"/>
</dbReference>
<keyword evidence="4 5" id="KW-0472">Membrane</keyword>
<comment type="subcellular location">
    <subcellularLocation>
        <location evidence="1">Membrane</location>
        <topology evidence="1">Multi-pass membrane protein</topology>
    </subcellularLocation>
</comment>